<proteinExistence type="predicted"/>
<feature type="non-terminal residue" evidence="1">
    <location>
        <position position="248"/>
    </location>
</feature>
<evidence type="ECO:0000313" key="1">
    <source>
        <dbReference type="EMBL" id="SVD44033.1"/>
    </source>
</evidence>
<sequence length="248" mass="28001">VKNITLFGIIFLSFIFARRDCLQNAERDALGRTMRPEKDTLAISPSGHFYIHFDTTGHAAPDLTDSDSNGVPDYIDEVGIIADSAHHVLVNIMEWTEEPSDGEGGYDIYIMSYAAGVYGYNYKDNGNTSYLQIDNDYVGYDSKFELTPIEIMRITVGHEYFHGIQWGYEENLGSNAYFYEMTSMWFEDVLIPDGNDYIDPGDAWDPCDGWAEKLLCNPTADFNNTGNGYELALFGHYLSSFIDEKGIN</sequence>
<dbReference type="EMBL" id="UINC01150797">
    <property type="protein sequence ID" value="SVD44033.1"/>
    <property type="molecule type" value="Genomic_DNA"/>
</dbReference>
<dbReference type="AlphaFoldDB" id="A0A382VC31"/>
<feature type="non-terminal residue" evidence="1">
    <location>
        <position position="1"/>
    </location>
</feature>
<accession>A0A382VC31</accession>
<name>A0A382VC31_9ZZZZ</name>
<organism evidence="1">
    <name type="scientific">marine metagenome</name>
    <dbReference type="NCBI Taxonomy" id="408172"/>
    <lineage>
        <taxon>unclassified sequences</taxon>
        <taxon>metagenomes</taxon>
        <taxon>ecological metagenomes</taxon>
    </lineage>
</organism>
<gene>
    <name evidence="1" type="ORF">METZ01_LOCUS396887</name>
</gene>
<evidence type="ECO:0008006" key="2">
    <source>
        <dbReference type="Google" id="ProtNLM"/>
    </source>
</evidence>
<reference evidence="1" key="1">
    <citation type="submission" date="2018-05" db="EMBL/GenBank/DDBJ databases">
        <authorList>
            <person name="Lanie J.A."/>
            <person name="Ng W.-L."/>
            <person name="Kazmierczak K.M."/>
            <person name="Andrzejewski T.M."/>
            <person name="Davidsen T.M."/>
            <person name="Wayne K.J."/>
            <person name="Tettelin H."/>
            <person name="Glass J.I."/>
            <person name="Rusch D."/>
            <person name="Podicherti R."/>
            <person name="Tsui H.-C.T."/>
            <person name="Winkler M.E."/>
        </authorList>
    </citation>
    <scope>NUCLEOTIDE SEQUENCE</scope>
</reference>
<protein>
    <recommendedName>
        <fullName evidence="2">Peptidase M6-like domain-containing protein</fullName>
    </recommendedName>
</protein>